<evidence type="ECO:0000313" key="2">
    <source>
        <dbReference type="EMBL" id="GAI16625.1"/>
    </source>
</evidence>
<accession>X1MPL5</accession>
<feature type="domain" description="UPF0261" evidence="1">
    <location>
        <begin position="1"/>
        <end position="211"/>
    </location>
</feature>
<proteinExistence type="predicted"/>
<dbReference type="Gene3D" id="3.40.50.12030">
    <property type="entry name" value="Uncharacterised protein family UPF0261, NC domain"/>
    <property type="match status" value="1"/>
</dbReference>
<dbReference type="EMBL" id="BARV01009499">
    <property type="protein sequence ID" value="GAI16625.1"/>
    <property type="molecule type" value="Genomic_DNA"/>
</dbReference>
<dbReference type="InterPro" id="IPR051353">
    <property type="entry name" value="Tobamovirus_resist_UPF0261"/>
</dbReference>
<organism evidence="2">
    <name type="scientific">marine sediment metagenome</name>
    <dbReference type="NCBI Taxonomy" id="412755"/>
    <lineage>
        <taxon>unclassified sequences</taxon>
        <taxon>metagenomes</taxon>
        <taxon>ecological metagenomes</taxon>
    </lineage>
</organism>
<reference evidence="2" key="1">
    <citation type="journal article" date="2014" name="Front. Microbiol.">
        <title>High frequency of phylogenetically diverse reductive dehalogenase-homologous genes in deep subseafloor sedimentary metagenomes.</title>
        <authorList>
            <person name="Kawai M."/>
            <person name="Futagami T."/>
            <person name="Toyoda A."/>
            <person name="Takaki Y."/>
            <person name="Nishi S."/>
            <person name="Hori S."/>
            <person name="Arai W."/>
            <person name="Tsubouchi T."/>
            <person name="Morono Y."/>
            <person name="Uchiyama I."/>
            <person name="Ito T."/>
            <person name="Fujiyama A."/>
            <person name="Inagaki F."/>
            <person name="Takami H."/>
        </authorList>
    </citation>
    <scope>NUCLEOTIDE SEQUENCE</scope>
    <source>
        <strain evidence="2">Expedition CK06-06</strain>
    </source>
</reference>
<dbReference type="AlphaFoldDB" id="X1MPL5"/>
<name>X1MPL5_9ZZZZ</name>
<protein>
    <recommendedName>
        <fullName evidence="1">UPF0261 domain-containing protein</fullName>
    </recommendedName>
</protein>
<sequence>MGTTTKGALKAKKLLEKNGFEVISFHQNGTGGIAMEEMIKEGIFQGVFDLSIHEVAGREVGGLHGAIKSIRLETAGKKGIPQVVVPGCIVYYVAGSLDSLVPKVREKRKYFIHSPEATLVRITPKELIRIGKVVAKKLNLAKGPLKIFIPLKGFCSPDKKGSELFEPEGNIAFINSLKKDLNKHIPIVEVNAHINDTEFIEIVTKEFIKIMKEGK</sequence>
<dbReference type="Pfam" id="PF23189">
    <property type="entry name" value="UPF0261_C"/>
    <property type="match status" value="1"/>
</dbReference>
<evidence type="ECO:0000259" key="1">
    <source>
        <dbReference type="Pfam" id="PF23189"/>
    </source>
</evidence>
<dbReference type="PANTHER" id="PTHR31862">
    <property type="entry name" value="UPF0261 DOMAIN PROTEIN (AFU_ORTHOLOGUE AFUA_1G10120)"/>
    <property type="match status" value="1"/>
</dbReference>
<dbReference type="InterPro" id="IPR056778">
    <property type="entry name" value="UPF0261_C"/>
</dbReference>
<dbReference type="PANTHER" id="PTHR31862:SF1">
    <property type="entry name" value="UPF0261 DOMAIN PROTEIN (AFU_ORTHOLOGUE AFUA_1G10120)"/>
    <property type="match status" value="1"/>
</dbReference>
<comment type="caution">
    <text evidence="2">The sequence shown here is derived from an EMBL/GenBank/DDBJ whole genome shotgun (WGS) entry which is preliminary data.</text>
</comment>
<gene>
    <name evidence="2" type="ORF">S06H3_18714</name>
</gene>